<accession>A0A5B8XZG4</accession>
<feature type="region of interest" description="Disordered" evidence="1">
    <location>
        <begin position="205"/>
        <end position="263"/>
    </location>
</feature>
<keyword evidence="4" id="KW-1185">Reference proteome</keyword>
<dbReference type="InterPro" id="IPR049806">
    <property type="entry name" value="MasK-like_C"/>
</dbReference>
<reference evidence="3 4" key="1">
    <citation type="submission" date="2019-08" db="EMBL/GenBank/DDBJ databases">
        <authorList>
            <person name="Liang Q."/>
        </authorList>
    </citation>
    <scope>NUCLEOTIDE SEQUENCE [LARGE SCALE GENOMIC DNA]</scope>
    <source>
        <strain evidence="3 4">V1718</strain>
    </source>
</reference>
<evidence type="ECO:0000313" key="3">
    <source>
        <dbReference type="EMBL" id="QED29066.1"/>
    </source>
</evidence>
<dbReference type="RefSeq" id="WP_146962050.1">
    <property type="nucleotide sequence ID" value="NZ_CP042467.1"/>
</dbReference>
<feature type="compositionally biased region" description="Basic and acidic residues" evidence="1">
    <location>
        <begin position="237"/>
        <end position="263"/>
    </location>
</feature>
<protein>
    <submittedName>
        <fullName evidence="3">AgmX/PglI C-terminal domain-containing protein</fullName>
    </submittedName>
</protein>
<evidence type="ECO:0000313" key="4">
    <source>
        <dbReference type="Proteomes" id="UP000321595"/>
    </source>
</evidence>
<dbReference type="Proteomes" id="UP000321595">
    <property type="component" value="Chromosome"/>
</dbReference>
<name>A0A5B8XZG4_9DELT</name>
<organism evidence="3 4">
    <name type="scientific">Microvenator marinus</name>
    <dbReference type="NCBI Taxonomy" id="2600177"/>
    <lineage>
        <taxon>Bacteria</taxon>
        <taxon>Deltaproteobacteria</taxon>
        <taxon>Bradymonadales</taxon>
        <taxon>Microvenatoraceae</taxon>
        <taxon>Microvenator</taxon>
    </lineage>
</organism>
<sequence length="475" mass="50832">MSTQKKPVQRILRVGLFQNKNCIEERLIHTRKAVTIGQDLKKNTFVVPASKLPRTYQLFDVKDGEYVLNFTKDMTGRVSVGDSKPLELEELVKMNKAQKSGDGYALKITEKTYGRVAFENGGEEVAILFQFVKPPPPRTPPVLPASMRGGLLFALVGATTLLITTFISAFLQVGFVAFVLAKDWPQPKDIDYVMPDRFVSIMVDEKPEPIEAEPIETEEGDGPGEEVEDDGPSEPAPKADDEPKAEPKTAEERAAADAERKRRLAEEVQNKTILGQIGALSSEGGSLIDSLSEGAGRTSMEEAFANSAGIATNVAGAEQSGLRTSGSSDADGKGSAVGMGELKGLAGASKAKKGVDTGKQAEKKVKVKLNLKTPEKMVGGKLDSNSVSDVIRRRQAAIQRCYEREIKNNPSASGKVVVSFTIGTIGRVTSAKAVEDSVGGGVGSCVAGVVKGFRFPRPEGGEVIVNKTFVFEVAQ</sequence>
<gene>
    <name evidence="3" type="ORF">FRD01_17840</name>
</gene>
<dbReference type="EMBL" id="CP042467">
    <property type="protein sequence ID" value="QED29066.1"/>
    <property type="molecule type" value="Genomic_DNA"/>
</dbReference>
<dbReference type="NCBIfam" id="NF033768">
    <property type="entry name" value="myxo_SS_tail"/>
    <property type="match status" value="1"/>
</dbReference>
<evidence type="ECO:0000256" key="1">
    <source>
        <dbReference type="SAM" id="MobiDB-lite"/>
    </source>
</evidence>
<dbReference type="OrthoDB" id="5392467at2"/>
<dbReference type="KEGG" id="bbae:FRD01_17840"/>
<keyword evidence="2" id="KW-0812">Transmembrane</keyword>
<feature type="compositionally biased region" description="Acidic residues" evidence="1">
    <location>
        <begin position="210"/>
        <end position="232"/>
    </location>
</feature>
<keyword evidence="2" id="KW-1133">Transmembrane helix</keyword>
<dbReference type="AlphaFoldDB" id="A0A5B8XZG4"/>
<feature type="transmembrane region" description="Helical" evidence="2">
    <location>
        <begin position="151"/>
        <end position="180"/>
    </location>
</feature>
<keyword evidence="2" id="KW-0472">Membrane</keyword>
<proteinExistence type="predicted"/>
<evidence type="ECO:0000256" key="2">
    <source>
        <dbReference type="SAM" id="Phobius"/>
    </source>
</evidence>